<reference evidence="2 3" key="1">
    <citation type="journal article" date="2014" name="Genome Announc.">
        <title>Draft Genome Sequences of Marine Flavobacterium Algibacter lectus Strains SS8 and NR4.</title>
        <authorList>
            <person name="Takatani N."/>
            <person name="Nakanishi M."/>
            <person name="Meirelles P."/>
            <person name="Mino S."/>
            <person name="Suda W."/>
            <person name="Oshima K."/>
            <person name="Hattori M."/>
            <person name="Ohkuma M."/>
            <person name="Hosokawa M."/>
            <person name="Miyashita K."/>
            <person name="Thompson F.L."/>
            <person name="Niwa A."/>
            <person name="Sawabe T."/>
            <person name="Sawabe T."/>
        </authorList>
    </citation>
    <scope>NUCLEOTIDE SEQUENCE [LARGE SCALE GENOMIC DNA]</scope>
    <source>
        <strain evidence="3">JCM19274</strain>
    </source>
</reference>
<organism evidence="2 3">
    <name type="scientific">Algibacter lectus</name>
    <dbReference type="NCBI Taxonomy" id="221126"/>
    <lineage>
        <taxon>Bacteria</taxon>
        <taxon>Pseudomonadati</taxon>
        <taxon>Bacteroidota</taxon>
        <taxon>Flavobacteriia</taxon>
        <taxon>Flavobacteriales</taxon>
        <taxon>Flavobacteriaceae</taxon>
        <taxon>Algibacter</taxon>
    </lineage>
</organism>
<dbReference type="Gene3D" id="2.60.40.1120">
    <property type="entry name" value="Carboxypeptidase-like, regulatory domain"/>
    <property type="match status" value="1"/>
</dbReference>
<accession>A0A090WWC6</accession>
<protein>
    <submittedName>
        <fullName evidence="2">TonB-dependent receptor</fullName>
    </submittedName>
</protein>
<proteinExistence type="predicted"/>
<feature type="signal peptide" evidence="1">
    <location>
        <begin position="1"/>
        <end position="20"/>
    </location>
</feature>
<keyword evidence="2" id="KW-0675">Receptor</keyword>
<comment type="caution">
    <text evidence="2">The sequence shown here is derived from an EMBL/GenBank/DDBJ whole genome shotgun (WGS) entry which is preliminary data.</text>
</comment>
<dbReference type="AlphaFoldDB" id="A0A090WWC6"/>
<dbReference type="Proteomes" id="UP000029643">
    <property type="component" value="Unassembled WGS sequence"/>
</dbReference>
<sequence>MGKRIHLFVFLSLFSTLLFAQKEVTISGKVIDKETNEPLEYATIAFFNKKENKIETGGITDLKGNFSIPVPVGSYNITIEYISFKTITIANKQISKSENIGAYSLELDTESLGEVEIIAERTTVEIKLDKKSTMLVKI</sequence>
<dbReference type="EMBL" id="BBNU01000015">
    <property type="protein sequence ID" value="GAL81291.1"/>
    <property type="molecule type" value="Genomic_DNA"/>
</dbReference>
<evidence type="ECO:0000313" key="2">
    <source>
        <dbReference type="EMBL" id="GAL81291.1"/>
    </source>
</evidence>
<dbReference type="SUPFAM" id="SSF49464">
    <property type="entry name" value="Carboxypeptidase regulatory domain-like"/>
    <property type="match status" value="1"/>
</dbReference>
<dbReference type="RefSeq" id="WP_227806282.1">
    <property type="nucleotide sequence ID" value="NZ_BBNU01000015.1"/>
</dbReference>
<evidence type="ECO:0000256" key="1">
    <source>
        <dbReference type="SAM" id="SignalP"/>
    </source>
</evidence>
<dbReference type="Pfam" id="PF13715">
    <property type="entry name" value="CarbopepD_reg_2"/>
    <property type="match status" value="1"/>
</dbReference>
<keyword evidence="1" id="KW-0732">Signal</keyword>
<evidence type="ECO:0000313" key="3">
    <source>
        <dbReference type="Proteomes" id="UP000029643"/>
    </source>
</evidence>
<dbReference type="InterPro" id="IPR008969">
    <property type="entry name" value="CarboxyPept-like_regulatory"/>
</dbReference>
<gene>
    <name evidence="2" type="ORF">JCM19274_2367</name>
</gene>
<feature type="chain" id="PRO_5001868007" evidence="1">
    <location>
        <begin position="21"/>
        <end position="138"/>
    </location>
</feature>
<name>A0A090WWC6_9FLAO</name>